<proteinExistence type="predicted"/>
<dbReference type="GO" id="GO:0016094">
    <property type="term" value="P:polyprenol biosynthetic process"/>
    <property type="evidence" value="ECO:0007669"/>
    <property type="project" value="TreeGrafter"/>
</dbReference>
<organism evidence="2 3">
    <name type="scientific">OM182 bacterium</name>
    <dbReference type="NCBI Taxonomy" id="2510334"/>
    <lineage>
        <taxon>Bacteria</taxon>
        <taxon>Pseudomonadati</taxon>
        <taxon>Pseudomonadota</taxon>
        <taxon>Gammaproteobacteria</taxon>
        <taxon>OMG group</taxon>
        <taxon>OM182 clade</taxon>
    </lineage>
</organism>
<dbReference type="SUPFAM" id="SSF64005">
    <property type="entry name" value="Undecaprenyl diphosphate synthase"/>
    <property type="match status" value="1"/>
</dbReference>
<dbReference type="CDD" id="cd00475">
    <property type="entry name" value="Cis_IPPS"/>
    <property type="match status" value="1"/>
</dbReference>
<dbReference type="GO" id="GO:0005829">
    <property type="term" value="C:cytosol"/>
    <property type="evidence" value="ECO:0007669"/>
    <property type="project" value="TreeGrafter"/>
</dbReference>
<dbReference type="InterPro" id="IPR036424">
    <property type="entry name" value="UPP_synth-like_sf"/>
</dbReference>
<dbReference type="PANTHER" id="PTHR10291">
    <property type="entry name" value="DEHYDRODOLICHYL DIPHOSPHATE SYNTHASE FAMILY MEMBER"/>
    <property type="match status" value="1"/>
</dbReference>
<evidence type="ECO:0000256" key="1">
    <source>
        <dbReference type="ARBA" id="ARBA00022679"/>
    </source>
</evidence>
<dbReference type="Proteomes" id="UP000320404">
    <property type="component" value="Unassembled WGS sequence"/>
</dbReference>
<sequence length="188" mass="20981">MAPDIEKLPQHIAIIMDGNSRWAQSRGLPTKSGHRHGTESAREIVNSCVKRNIPFLTLFAFSSENWMRPVTEVQGLMALFLSVLKRNEIKQLHKNNVRLKFIGKRTDFAPKLLRSMQEVEKLTANNTGTTVIVAVDYGGRWDITEAAAKLAVMVEQGKLAAADIDLDLLHSRTSLSDFPDPDLCIRTG</sequence>
<feature type="non-terminal residue" evidence="2">
    <location>
        <position position="188"/>
    </location>
</feature>
<accession>A0A520RWW9</accession>
<reference evidence="2 3" key="1">
    <citation type="submission" date="2019-02" db="EMBL/GenBank/DDBJ databases">
        <title>Prokaryotic population dynamics and viral predation in marine succession experiment using metagenomics: the confinement effect.</title>
        <authorList>
            <person name="Haro-Moreno J.M."/>
            <person name="Rodriguez-Valera F."/>
            <person name="Lopez-Perez M."/>
        </authorList>
    </citation>
    <scope>NUCLEOTIDE SEQUENCE [LARGE SCALE GENOMIC DNA]</scope>
    <source>
        <strain evidence="2">MED-G158</strain>
    </source>
</reference>
<evidence type="ECO:0000313" key="2">
    <source>
        <dbReference type="EMBL" id="RZO74661.1"/>
    </source>
</evidence>
<dbReference type="Pfam" id="PF01255">
    <property type="entry name" value="Prenyltransf"/>
    <property type="match status" value="1"/>
</dbReference>
<gene>
    <name evidence="2" type="primary">uppS</name>
    <name evidence="2" type="ORF">EVA69_05535</name>
</gene>
<dbReference type="InterPro" id="IPR001441">
    <property type="entry name" value="UPP_synth-like"/>
</dbReference>
<dbReference type="GO" id="GO:0008834">
    <property type="term" value="F:ditrans,polycis-undecaprenyl-diphosphate synthase [(2E,6E)-farnesyl-diphosphate specific] activity"/>
    <property type="evidence" value="ECO:0007669"/>
    <property type="project" value="UniProtKB-EC"/>
</dbReference>
<dbReference type="NCBIfam" id="TIGR00055">
    <property type="entry name" value="uppS"/>
    <property type="match status" value="1"/>
</dbReference>
<evidence type="ECO:0000313" key="3">
    <source>
        <dbReference type="Proteomes" id="UP000320404"/>
    </source>
</evidence>
<dbReference type="AlphaFoldDB" id="A0A520RWW9"/>
<protein>
    <submittedName>
        <fullName evidence="2">Di-trans,poly-cis-decaprenylcistransferase</fullName>
        <ecNumber evidence="2">2.5.1.31</ecNumber>
    </submittedName>
</protein>
<name>A0A520RWW9_9GAMM</name>
<dbReference type="EC" id="2.5.1.31" evidence="2"/>
<keyword evidence="1 2" id="KW-0808">Transferase</keyword>
<dbReference type="EMBL" id="SHAH01000089">
    <property type="protein sequence ID" value="RZO74661.1"/>
    <property type="molecule type" value="Genomic_DNA"/>
</dbReference>
<dbReference type="PANTHER" id="PTHR10291:SF0">
    <property type="entry name" value="DEHYDRODOLICHYL DIPHOSPHATE SYNTHASE 2"/>
    <property type="match status" value="1"/>
</dbReference>
<dbReference type="GO" id="GO:0000287">
    <property type="term" value="F:magnesium ion binding"/>
    <property type="evidence" value="ECO:0007669"/>
    <property type="project" value="TreeGrafter"/>
</dbReference>
<comment type="caution">
    <text evidence="2">The sequence shown here is derived from an EMBL/GenBank/DDBJ whole genome shotgun (WGS) entry which is preliminary data.</text>
</comment>
<dbReference type="Gene3D" id="3.40.1180.10">
    <property type="entry name" value="Decaprenyl diphosphate synthase-like"/>
    <property type="match status" value="1"/>
</dbReference>